<gene>
    <name evidence="13" type="ORF">BCR34DRAFT_577033</name>
</gene>
<dbReference type="AlphaFoldDB" id="A0A1Y1YL07"/>
<evidence type="ECO:0000259" key="12">
    <source>
        <dbReference type="PROSITE" id="PS51210"/>
    </source>
</evidence>
<evidence type="ECO:0000256" key="1">
    <source>
        <dbReference type="ARBA" id="ARBA00008780"/>
    </source>
</evidence>
<evidence type="ECO:0000256" key="7">
    <source>
        <dbReference type="ARBA" id="ARBA00023180"/>
    </source>
</evidence>
<feature type="transmembrane region" description="Helical" evidence="11">
    <location>
        <begin position="12"/>
        <end position="29"/>
    </location>
</feature>
<dbReference type="PANTHER" id="PTHR10728">
    <property type="entry name" value="CYTOSOLIC PHOSPHOLIPASE A2"/>
    <property type="match status" value="1"/>
</dbReference>
<evidence type="ECO:0000256" key="8">
    <source>
        <dbReference type="ARBA" id="ARBA00049531"/>
    </source>
</evidence>
<dbReference type="PANTHER" id="PTHR10728:SF33">
    <property type="entry name" value="LYSOPHOSPHOLIPASE 1-RELATED"/>
    <property type="match status" value="1"/>
</dbReference>
<evidence type="ECO:0000313" key="13">
    <source>
        <dbReference type="EMBL" id="ORX98672.1"/>
    </source>
</evidence>
<keyword evidence="5 9" id="KW-0442">Lipid degradation</keyword>
<dbReference type="SUPFAM" id="SSF52151">
    <property type="entry name" value="FabD/lysophospholipase-like"/>
    <property type="match status" value="1"/>
</dbReference>
<evidence type="ECO:0000256" key="10">
    <source>
        <dbReference type="RuleBase" id="RU362103"/>
    </source>
</evidence>
<evidence type="ECO:0000256" key="2">
    <source>
        <dbReference type="ARBA" id="ARBA00013274"/>
    </source>
</evidence>
<dbReference type="GO" id="GO:0005829">
    <property type="term" value="C:cytosol"/>
    <property type="evidence" value="ECO:0007669"/>
    <property type="project" value="TreeGrafter"/>
</dbReference>
<evidence type="ECO:0000256" key="6">
    <source>
        <dbReference type="ARBA" id="ARBA00023098"/>
    </source>
</evidence>
<comment type="catalytic activity">
    <reaction evidence="8 10">
        <text>a 1-acyl-sn-glycero-3-phosphocholine + H2O = sn-glycerol 3-phosphocholine + a fatty acid + H(+)</text>
        <dbReference type="Rhea" id="RHEA:15177"/>
        <dbReference type="ChEBI" id="CHEBI:15377"/>
        <dbReference type="ChEBI" id="CHEBI:15378"/>
        <dbReference type="ChEBI" id="CHEBI:16870"/>
        <dbReference type="ChEBI" id="CHEBI:28868"/>
        <dbReference type="ChEBI" id="CHEBI:58168"/>
        <dbReference type="EC" id="3.1.1.5"/>
    </reaction>
</comment>
<keyword evidence="4 9" id="KW-0378">Hydrolase</keyword>
<evidence type="ECO:0000256" key="4">
    <source>
        <dbReference type="ARBA" id="ARBA00022801"/>
    </source>
</evidence>
<dbReference type="SMART" id="SM00022">
    <property type="entry name" value="PLAc"/>
    <property type="match status" value="1"/>
</dbReference>
<dbReference type="GO" id="GO:0004622">
    <property type="term" value="F:phosphatidylcholine lysophospholipase activity"/>
    <property type="evidence" value="ECO:0007669"/>
    <property type="project" value="UniProtKB-EC"/>
</dbReference>
<dbReference type="GO" id="GO:0005783">
    <property type="term" value="C:endoplasmic reticulum"/>
    <property type="evidence" value="ECO:0007669"/>
    <property type="project" value="TreeGrafter"/>
</dbReference>
<keyword evidence="11" id="KW-0812">Transmembrane</keyword>
<dbReference type="EMBL" id="MCFA01000211">
    <property type="protein sequence ID" value="ORX98672.1"/>
    <property type="molecule type" value="Genomic_DNA"/>
</dbReference>
<keyword evidence="6 9" id="KW-0443">Lipid metabolism</keyword>
<dbReference type="Pfam" id="PF01735">
    <property type="entry name" value="PLA2_B"/>
    <property type="match status" value="1"/>
</dbReference>
<keyword evidence="7" id="KW-0325">Glycoprotein</keyword>
<proteinExistence type="inferred from homology"/>
<evidence type="ECO:0000256" key="9">
    <source>
        <dbReference type="PROSITE-ProRule" id="PRU00555"/>
    </source>
</evidence>
<name>A0A1Y1YL07_9PLEO</name>
<feature type="domain" description="PLA2c" evidence="12">
    <location>
        <begin position="51"/>
        <end position="596"/>
    </location>
</feature>
<dbReference type="OrthoDB" id="4084751at2759"/>
<reference evidence="13 14" key="1">
    <citation type="submission" date="2016-07" db="EMBL/GenBank/DDBJ databases">
        <title>Pervasive Adenine N6-methylation of Active Genes in Fungi.</title>
        <authorList>
            <consortium name="DOE Joint Genome Institute"/>
            <person name="Mondo S.J."/>
            <person name="Dannebaum R.O."/>
            <person name="Kuo R.C."/>
            <person name="Labutti K."/>
            <person name="Haridas S."/>
            <person name="Kuo A."/>
            <person name="Salamov A."/>
            <person name="Ahrendt S.R."/>
            <person name="Lipzen A."/>
            <person name="Sullivan W."/>
            <person name="Andreopoulos W.B."/>
            <person name="Clum A."/>
            <person name="Lindquist E."/>
            <person name="Daum C."/>
            <person name="Ramamoorthy G.K."/>
            <person name="Gryganskyi A."/>
            <person name="Culley D."/>
            <person name="Magnuson J.K."/>
            <person name="James T.Y."/>
            <person name="O'Malley M.A."/>
            <person name="Stajich J.E."/>
            <person name="Spatafora J.W."/>
            <person name="Visel A."/>
            <person name="Grigoriev I.V."/>
        </authorList>
    </citation>
    <scope>NUCLEOTIDE SEQUENCE [LARGE SCALE GENOMIC DNA]</scope>
    <source>
        <strain evidence="13 14">CBS 115471</strain>
    </source>
</reference>
<dbReference type="FunFam" id="3.40.1090.10:FF:000010">
    <property type="entry name" value="Lysophospholipase"/>
    <property type="match status" value="1"/>
</dbReference>
<dbReference type="GO" id="GO:0046475">
    <property type="term" value="P:glycerophospholipid catabolic process"/>
    <property type="evidence" value="ECO:0007669"/>
    <property type="project" value="TreeGrafter"/>
</dbReference>
<accession>A0A1Y1YL07</accession>
<dbReference type="PROSITE" id="PS51210">
    <property type="entry name" value="PLA2C"/>
    <property type="match status" value="1"/>
</dbReference>
<dbReference type="Gene3D" id="3.40.1090.10">
    <property type="entry name" value="Cytosolic phospholipase A2 catalytic domain"/>
    <property type="match status" value="1"/>
</dbReference>
<dbReference type="GO" id="GO:0004623">
    <property type="term" value="F:phospholipase A2 activity"/>
    <property type="evidence" value="ECO:0007669"/>
    <property type="project" value="TreeGrafter"/>
</dbReference>
<evidence type="ECO:0000256" key="11">
    <source>
        <dbReference type="SAM" id="Phobius"/>
    </source>
</evidence>
<dbReference type="Proteomes" id="UP000193144">
    <property type="component" value="Unassembled WGS sequence"/>
</dbReference>
<comment type="caution">
    <text evidence="13">The sequence shown here is derived from an EMBL/GenBank/DDBJ whole genome shotgun (WGS) entry which is preliminary data.</text>
</comment>
<keyword evidence="14" id="KW-1185">Reference proteome</keyword>
<evidence type="ECO:0000256" key="3">
    <source>
        <dbReference type="ARBA" id="ARBA00022729"/>
    </source>
</evidence>
<dbReference type="InterPro" id="IPR016035">
    <property type="entry name" value="Acyl_Trfase/lysoPLipase"/>
</dbReference>
<feature type="transmembrane region" description="Helical" evidence="11">
    <location>
        <begin position="619"/>
        <end position="640"/>
    </location>
</feature>
<dbReference type="STRING" id="1231657.A0A1Y1YL07"/>
<sequence>MAGLVLDRTKSGVYRVFAGFFLAALAFASKNTTSNRALRQDAYGYAPFEVDCPNPRPAIRNSMSMSREETSWVEKRRNNTVWAIRNFVSRANISGFDTDNYMDKIAENSTTLPNIAIAMSGGGWRALMNGAGALAAYDNRTTNSTSPGQAGGLLQAATYLTGLSGGSWLVGSLYVPQLRSVEQLYRMDPNASDSLWQFDHSIIQGPVTLSTTEYYGTITDEIQNKENAGFNTTITDLWGRGLSFQLFNTKDGGPNYTFSSLGQNPDFQSGQVPLPIIVAIERTPNQLLILANSSVYEINPWEIGTFDSPTAAFASLQFVGSNFSGGVVPDNQSCVSGFDNMGFVVGTSSSLFNQAYLQVNKTNAPARVVEYVSGKLEQVGNQNSDVSDWVNPFYRFHPEVNTNANSRILSLVDGGEDLQNIPLHPLLQTARKVDVIFAVDSSADTAAPGANWPNGTSLVATYQRSLLESGRQVPFPAVPDQNTFINLGLNSRPTFFGCDASNLTQPAPLIVYIPNSPYTYHSNISTFQMETNDTERNSIIQNGYNVATMANGTIDKEWPACIGCAILTRSFWKTQTEMPTTCQNCFARYCWNGTTNSTAPTPYAPTPAVKASGSAKRRAIASAPVVGSFLCLFIMVWGIVNI</sequence>
<evidence type="ECO:0000313" key="14">
    <source>
        <dbReference type="Proteomes" id="UP000193144"/>
    </source>
</evidence>
<organism evidence="13 14">
    <name type="scientific">Clohesyomyces aquaticus</name>
    <dbReference type="NCBI Taxonomy" id="1231657"/>
    <lineage>
        <taxon>Eukaryota</taxon>
        <taxon>Fungi</taxon>
        <taxon>Dikarya</taxon>
        <taxon>Ascomycota</taxon>
        <taxon>Pezizomycotina</taxon>
        <taxon>Dothideomycetes</taxon>
        <taxon>Pleosporomycetidae</taxon>
        <taxon>Pleosporales</taxon>
        <taxon>Lindgomycetaceae</taxon>
        <taxon>Clohesyomyces</taxon>
    </lineage>
</organism>
<keyword evidence="11" id="KW-0472">Membrane</keyword>
<evidence type="ECO:0000256" key="5">
    <source>
        <dbReference type="ARBA" id="ARBA00022963"/>
    </source>
</evidence>
<comment type="similarity">
    <text evidence="1 10">Belongs to the lysophospholipase family.</text>
</comment>
<dbReference type="InterPro" id="IPR002642">
    <property type="entry name" value="LysoPLipase_cat_dom"/>
</dbReference>
<keyword evidence="3" id="KW-0732">Signal</keyword>
<dbReference type="EC" id="3.1.1.5" evidence="2 10"/>
<protein>
    <recommendedName>
        <fullName evidence="2 10">Lysophospholipase</fullName>
        <ecNumber evidence="2 10">3.1.1.5</ecNumber>
    </recommendedName>
</protein>
<keyword evidence="11" id="KW-1133">Transmembrane helix</keyword>